<dbReference type="GO" id="GO:0016020">
    <property type="term" value="C:membrane"/>
    <property type="evidence" value="ECO:0007669"/>
    <property type="project" value="TreeGrafter"/>
</dbReference>
<gene>
    <name evidence="3" type="ORF">CO077_01560</name>
</gene>
<protein>
    <submittedName>
        <fullName evidence="3">Alpha/beta hydrolase</fullName>
    </submittedName>
</protein>
<keyword evidence="1 3" id="KW-0378">Hydrolase</keyword>
<sequence length="258" mass="29142">MINEKEILIDNLQINYKIAGEGEPLLILHGWGGSSDSWSEVQEILASQGFKVIVLDLPGFGKSKSPSFPWGVADYSELVLNFINKIGLEKVDLIGHSFGGRISIKFAVLYPERLRKLILCASAGIKHPLNLFQLIILKISIVGNFLFSKRLFKRYKDIARNFFYTLLRHKDYAKAKGVMKETLKKVLEGDLRPELCQIKANTLLIWGKRDKALPLEDAYLMKENIPQSILEIIPGASHTPNLEFPEKVAGIVLHFLRS</sequence>
<feature type="domain" description="AB hydrolase-1" evidence="2">
    <location>
        <begin position="24"/>
        <end position="132"/>
    </location>
</feature>
<evidence type="ECO:0000259" key="2">
    <source>
        <dbReference type="Pfam" id="PF00561"/>
    </source>
</evidence>
<dbReference type="InterPro" id="IPR050266">
    <property type="entry name" value="AB_hydrolase_sf"/>
</dbReference>
<name>A0A2M8DMV3_9BACT</name>
<dbReference type="Gene3D" id="3.40.50.1820">
    <property type="entry name" value="alpha/beta hydrolase"/>
    <property type="match status" value="1"/>
</dbReference>
<dbReference type="EMBL" id="PFTB01000038">
    <property type="protein sequence ID" value="PJB99466.1"/>
    <property type="molecule type" value="Genomic_DNA"/>
</dbReference>
<evidence type="ECO:0000313" key="3">
    <source>
        <dbReference type="EMBL" id="PJB99466.1"/>
    </source>
</evidence>
<dbReference type="AlphaFoldDB" id="A0A2M8DMV3"/>
<comment type="caution">
    <text evidence="3">The sequence shown here is derived from an EMBL/GenBank/DDBJ whole genome shotgun (WGS) entry which is preliminary data.</text>
</comment>
<dbReference type="InterPro" id="IPR029058">
    <property type="entry name" value="AB_hydrolase_fold"/>
</dbReference>
<dbReference type="InterPro" id="IPR000073">
    <property type="entry name" value="AB_hydrolase_1"/>
</dbReference>
<proteinExistence type="predicted"/>
<evidence type="ECO:0000256" key="1">
    <source>
        <dbReference type="ARBA" id="ARBA00022801"/>
    </source>
</evidence>
<dbReference type="GO" id="GO:0016787">
    <property type="term" value="F:hydrolase activity"/>
    <property type="evidence" value="ECO:0007669"/>
    <property type="project" value="UniProtKB-KW"/>
</dbReference>
<dbReference type="PANTHER" id="PTHR43798:SF31">
    <property type="entry name" value="AB HYDROLASE SUPERFAMILY PROTEIN YCLE"/>
    <property type="match status" value="1"/>
</dbReference>
<dbReference type="PANTHER" id="PTHR43798">
    <property type="entry name" value="MONOACYLGLYCEROL LIPASE"/>
    <property type="match status" value="1"/>
</dbReference>
<dbReference type="InterPro" id="IPR000639">
    <property type="entry name" value="Epox_hydrolase-like"/>
</dbReference>
<dbReference type="PRINTS" id="PR00111">
    <property type="entry name" value="ABHYDROLASE"/>
</dbReference>
<dbReference type="SUPFAM" id="SSF53474">
    <property type="entry name" value="alpha/beta-Hydrolases"/>
    <property type="match status" value="1"/>
</dbReference>
<accession>A0A2M8DMV3</accession>
<evidence type="ECO:0000313" key="4">
    <source>
        <dbReference type="Proteomes" id="UP000228875"/>
    </source>
</evidence>
<organism evidence="3 4">
    <name type="scientific">Candidatus Nealsonbacteria bacterium CG_4_9_14_0_8_um_filter_35_12</name>
    <dbReference type="NCBI Taxonomy" id="1974692"/>
    <lineage>
        <taxon>Bacteria</taxon>
        <taxon>Candidatus Nealsoniibacteriota</taxon>
    </lineage>
</organism>
<dbReference type="Proteomes" id="UP000228875">
    <property type="component" value="Unassembled WGS sequence"/>
</dbReference>
<dbReference type="PRINTS" id="PR00412">
    <property type="entry name" value="EPOXHYDRLASE"/>
</dbReference>
<reference evidence="4" key="1">
    <citation type="submission" date="2017-09" db="EMBL/GenBank/DDBJ databases">
        <title>Depth-based differentiation of microbial function through sediment-hosted aquifers and enrichment of novel symbionts in the deep terrestrial subsurface.</title>
        <authorList>
            <person name="Probst A.J."/>
            <person name="Ladd B."/>
            <person name="Jarett J.K."/>
            <person name="Geller-Mcgrath D.E."/>
            <person name="Sieber C.M.K."/>
            <person name="Emerson J.B."/>
            <person name="Anantharaman K."/>
            <person name="Thomas B.C."/>
            <person name="Malmstrom R."/>
            <person name="Stieglmeier M."/>
            <person name="Klingl A."/>
            <person name="Woyke T."/>
            <person name="Ryan C.M."/>
            <person name="Banfield J.F."/>
        </authorList>
    </citation>
    <scope>NUCLEOTIDE SEQUENCE [LARGE SCALE GENOMIC DNA]</scope>
</reference>
<dbReference type="Pfam" id="PF00561">
    <property type="entry name" value="Abhydrolase_1"/>
    <property type="match status" value="1"/>
</dbReference>